<feature type="transmembrane region" description="Helical" evidence="2">
    <location>
        <begin position="35"/>
        <end position="55"/>
    </location>
</feature>
<proteinExistence type="predicted"/>
<evidence type="ECO:0000313" key="4">
    <source>
        <dbReference type="EMBL" id="SMD42303.1"/>
    </source>
</evidence>
<dbReference type="RefSeq" id="WP_084119129.1">
    <property type="nucleotide sequence ID" value="NZ_LT838813.1"/>
</dbReference>
<accession>A0A1W2H076</accession>
<dbReference type="Pfam" id="PF01551">
    <property type="entry name" value="Peptidase_M23"/>
    <property type="match status" value="1"/>
</dbReference>
<keyword evidence="2" id="KW-0812">Transmembrane</keyword>
<dbReference type="PANTHER" id="PTHR21666:SF289">
    <property type="entry name" value="L-ALA--D-GLU ENDOPEPTIDASE"/>
    <property type="match status" value="1"/>
</dbReference>
<protein>
    <submittedName>
        <fullName evidence="4">Membrane proteins related to metalloendopeptidases</fullName>
    </submittedName>
</protein>
<keyword evidence="5" id="KW-1185">Reference proteome</keyword>
<dbReference type="SUPFAM" id="SSF51261">
    <property type="entry name" value="Duplicated hybrid motif"/>
    <property type="match status" value="1"/>
</dbReference>
<dbReference type="CDD" id="cd12797">
    <property type="entry name" value="M23_peptidase"/>
    <property type="match status" value="1"/>
</dbReference>
<organism evidence="4 5">
    <name type="scientific">Aquiflexum balticum DSM 16537</name>
    <dbReference type="NCBI Taxonomy" id="758820"/>
    <lineage>
        <taxon>Bacteria</taxon>
        <taxon>Pseudomonadati</taxon>
        <taxon>Bacteroidota</taxon>
        <taxon>Cytophagia</taxon>
        <taxon>Cytophagales</taxon>
        <taxon>Cyclobacteriaceae</taxon>
        <taxon>Aquiflexum</taxon>
    </lineage>
</organism>
<feature type="domain" description="M23ase beta-sheet core" evidence="3">
    <location>
        <begin position="185"/>
        <end position="280"/>
    </location>
</feature>
<dbReference type="AlphaFoldDB" id="A0A1W2H076"/>
<dbReference type="Gene3D" id="2.70.70.10">
    <property type="entry name" value="Glucose Permease (Domain IIA)"/>
    <property type="match status" value="1"/>
</dbReference>
<keyword evidence="2" id="KW-0472">Membrane</keyword>
<dbReference type="GO" id="GO:0004222">
    <property type="term" value="F:metalloendopeptidase activity"/>
    <property type="evidence" value="ECO:0007669"/>
    <property type="project" value="TreeGrafter"/>
</dbReference>
<reference evidence="5" key="1">
    <citation type="submission" date="2017-04" db="EMBL/GenBank/DDBJ databases">
        <authorList>
            <person name="Varghese N."/>
            <person name="Submissions S."/>
        </authorList>
    </citation>
    <scope>NUCLEOTIDE SEQUENCE [LARGE SCALE GENOMIC DNA]</scope>
    <source>
        <strain evidence="5">DSM 16537</strain>
    </source>
</reference>
<dbReference type="Proteomes" id="UP000192333">
    <property type="component" value="Chromosome I"/>
</dbReference>
<evidence type="ECO:0000259" key="3">
    <source>
        <dbReference type="Pfam" id="PF01551"/>
    </source>
</evidence>
<dbReference type="InterPro" id="IPR050570">
    <property type="entry name" value="Cell_wall_metabolism_enzyme"/>
</dbReference>
<dbReference type="InterPro" id="IPR011055">
    <property type="entry name" value="Dup_hybrid_motif"/>
</dbReference>
<dbReference type="PANTHER" id="PTHR21666">
    <property type="entry name" value="PEPTIDASE-RELATED"/>
    <property type="match status" value="1"/>
</dbReference>
<name>A0A1W2H076_9BACT</name>
<keyword evidence="2" id="KW-1133">Transmembrane helix</keyword>
<evidence type="ECO:0000256" key="1">
    <source>
        <dbReference type="ARBA" id="ARBA00022729"/>
    </source>
</evidence>
<dbReference type="InterPro" id="IPR016047">
    <property type="entry name" value="M23ase_b-sheet_dom"/>
</dbReference>
<evidence type="ECO:0000313" key="5">
    <source>
        <dbReference type="Proteomes" id="UP000192333"/>
    </source>
</evidence>
<dbReference type="EMBL" id="LT838813">
    <property type="protein sequence ID" value="SMD42303.1"/>
    <property type="molecule type" value="Genomic_DNA"/>
</dbReference>
<keyword evidence="1" id="KW-0732">Signal</keyword>
<evidence type="ECO:0000256" key="2">
    <source>
        <dbReference type="SAM" id="Phobius"/>
    </source>
</evidence>
<sequence length="287" mass="32279">MSLKKKIANWLTAKYLFVIRKEQDFSVLGSFNISFGRIILLFSFLFIIIFGLSLLMSKTILRQWFDPVFIESENTAKIIVLSDIVDSLSLAVRQKDLYLANLQKVIAGESDFEFMETEDSLNLAGSKRENNFEPSEATISILKEFEGVPLDFSGQIETSTNTFTETFFFSPIKGVLTAGFDPQNNHYGVDIVAKENEPVKAITDGTVILATWTLETGYIISIQHSNELISIYKHNSVLLKKIGDVVRGGEIISIIGNTGELTSGQHLHFELWYKGTPLNPQKFITFD</sequence>
<dbReference type="STRING" id="758820.SAMN00777080_0850"/>
<gene>
    <name evidence="4" type="ORF">SAMN00777080_0850</name>
</gene>
<dbReference type="OrthoDB" id="9814377at2"/>